<reference evidence="1 2" key="1">
    <citation type="submission" date="2016-03" db="EMBL/GenBank/DDBJ databases">
        <title>Comparative genomics of Pseudogymnoascus destructans, the fungus causing white-nose syndrome of bats.</title>
        <authorList>
            <person name="Palmer J.M."/>
            <person name="Drees K.P."/>
            <person name="Foster J.T."/>
            <person name="Lindner D.L."/>
        </authorList>
    </citation>
    <scope>NUCLEOTIDE SEQUENCE [LARGE SCALE GENOMIC DNA]</scope>
    <source>
        <strain evidence="1 2">UAMH 10579</strain>
    </source>
</reference>
<evidence type="ECO:0000313" key="1">
    <source>
        <dbReference type="EMBL" id="OBT97456.1"/>
    </source>
</evidence>
<gene>
    <name evidence="1" type="ORF">VE01_04391</name>
</gene>
<dbReference type="GeneID" id="28837777"/>
<reference evidence="2" key="2">
    <citation type="journal article" date="2018" name="Nat. Commun.">
        <title>Extreme sensitivity to ultraviolet light in the fungal pathogen causing white-nose syndrome of bats.</title>
        <authorList>
            <person name="Palmer J.M."/>
            <person name="Drees K.P."/>
            <person name="Foster J.T."/>
            <person name="Lindner D.L."/>
        </authorList>
    </citation>
    <scope>NUCLEOTIDE SEQUENCE [LARGE SCALE GENOMIC DNA]</scope>
    <source>
        <strain evidence="2">UAMH 10579</strain>
    </source>
</reference>
<sequence length="133" mass="14947">MASFMKAPPLSLTPDPPFPASTTGCWRLGGELYHEFGRYERVLTDLLRARAQITPKVQEKLADIEAKGGPGTEAGRKAQLENASLFVKNYRVNDKLAEYGRLRDRLRALSMHMRTKGMVRRGGNDLNTFPLEL</sequence>
<protein>
    <submittedName>
        <fullName evidence="1">Uncharacterized protein</fullName>
    </submittedName>
</protein>
<proteinExistence type="predicted"/>
<dbReference type="EMBL" id="KV460222">
    <property type="protein sequence ID" value="OBT97456.1"/>
    <property type="molecule type" value="Genomic_DNA"/>
</dbReference>
<organism evidence="1 2">
    <name type="scientific">Pseudogymnoascus verrucosus</name>
    <dbReference type="NCBI Taxonomy" id="342668"/>
    <lineage>
        <taxon>Eukaryota</taxon>
        <taxon>Fungi</taxon>
        <taxon>Dikarya</taxon>
        <taxon>Ascomycota</taxon>
        <taxon>Pezizomycotina</taxon>
        <taxon>Leotiomycetes</taxon>
        <taxon>Thelebolales</taxon>
        <taxon>Thelebolaceae</taxon>
        <taxon>Pseudogymnoascus</taxon>
    </lineage>
</organism>
<dbReference type="RefSeq" id="XP_018131189.1">
    <property type="nucleotide sequence ID" value="XM_018273865.1"/>
</dbReference>
<dbReference type="AlphaFoldDB" id="A0A1B8GNQ6"/>
<keyword evidence="2" id="KW-1185">Reference proteome</keyword>
<accession>A0A1B8GNQ6</accession>
<evidence type="ECO:0000313" key="2">
    <source>
        <dbReference type="Proteomes" id="UP000091956"/>
    </source>
</evidence>
<dbReference type="Proteomes" id="UP000091956">
    <property type="component" value="Unassembled WGS sequence"/>
</dbReference>
<name>A0A1B8GNQ6_9PEZI</name>